<gene>
    <name evidence="2" type="ORF">Syun_025554</name>
</gene>
<feature type="domain" description="UBC core" evidence="1">
    <location>
        <begin position="1"/>
        <end position="59"/>
    </location>
</feature>
<dbReference type="EMBL" id="JBBNAF010000011">
    <property type="protein sequence ID" value="KAK9098509.1"/>
    <property type="molecule type" value="Genomic_DNA"/>
</dbReference>
<dbReference type="InterPro" id="IPR000608">
    <property type="entry name" value="UBC"/>
</dbReference>
<evidence type="ECO:0000313" key="3">
    <source>
        <dbReference type="Proteomes" id="UP001420932"/>
    </source>
</evidence>
<accession>A0AAP0ESD4</accession>
<keyword evidence="3" id="KW-1185">Reference proteome</keyword>
<dbReference type="SUPFAM" id="SSF54495">
    <property type="entry name" value="UBC-like"/>
    <property type="match status" value="1"/>
</dbReference>
<reference evidence="2 3" key="1">
    <citation type="submission" date="2024-01" db="EMBL/GenBank/DDBJ databases">
        <title>Genome assemblies of Stephania.</title>
        <authorList>
            <person name="Yang L."/>
        </authorList>
    </citation>
    <scope>NUCLEOTIDE SEQUENCE [LARGE SCALE GENOMIC DNA]</scope>
    <source>
        <strain evidence="2">YNDBR</strain>
        <tissue evidence="2">Leaf</tissue>
    </source>
</reference>
<comment type="caution">
    <text evidence="2">The sequence shown here is derived from an EMBL/GenBank/DDBJ whole genome shotgun (WGS) entry which is preliminary data.</text>
</comment>
<name>A0AAP0ESD4_9MAGN</name>
<dbReference type="Proteomes" id="UP001420932">
    <property type="component" value="Unassembled WGS sequence"/>
</dbReference>
<dbReference type="Gene3D" id="3.10.110.10">
    <property type="entry name" value="Ubiquitin Conjugating Enzyme"/>
    <property type="match status" value="1"/>
</dbReference>
<dbReference type="InterPro" id="IPR016135">
    <property type="entry name" value="UBQ-conjugating_enzyme/RWD"/>
</dbReference>
<dbReference type="Pfam" id="PF00179">
    <property type="entry name" value="UQ_con"/>
    <property type="match status" value="1"/>
</dbReference>
<organism evidence="2 3">
    <name type="scientific">Stephania yunnanensis</name>
    <dbReference type="NCBI Taxonomy" id="152371"/>
    <lineage>
        <taxon>Eukaryota</taxon>
        <taxon>Viridiplantae</taxon>
        <taxon>Streptophyta</taxon>
        <taxon>Embryophyta</taxon>
        <taxon>Tracheophyta</taxon>
        <taxon>Spermatophyta</taxon>
        <taxon>Magnoliopsida</taxon>
        <taxon>Ranunculales</taxon>
        <taxon>Menispermaceae</taxon>
        <taxon>Menispermoideae</taxon>
        <taxon>Cissampelideae</taxon>
        <taxon>Stephania</taxon>
    </lineage>
</organism>
<protein>
    <recommendedName>
        <fullName evidence="1">UBC core domain-containing protein</fullName>
    </recommendedName>
</protein>
<dbReference type="PROSITE" id="PS50127">
    <property type="entry name" value="UBC_2"/>
    <property type="match status" value="1"/>
</dbReference>
<evidence type="ECO:0000313" key="2">
    <source>
        <dbReference type="EMBL" id="KAK9098509.1"/>
    </source>
</evidence>
<proteinExistence type="predicted"/>
<evidence type="ECO:0000259" key="1">
    <source>
        <dbReference type="PROSITE" id="PS50127"/>
    </source>
</evidence>
<dbReference type="AlphaFoldDB" id="A0AAP0ESD4"/>
<sequence>MAEPIGRIQPSISTAPGSYFFLANCKGIDADEHVLGRICLDILKDKWSPALQIRTILLS</sequence>